<reference evidence="1 2" key="1">
    <citation type="submission" date="2014-04" db="EMBL/GenBank/DDBJ databases">
        <authorList>
            <consortium name="DOE Joint Genome Institute"/>
            <person name="Kuo A."/>
            <person name="Ruytinx J."/>
            <person name="Rineau F."/>
            <person name="Colpaert J."/>
            <person name="Kohler A."/>
            <person name="Nagy L.G."/>
            <person name="Floudas D."/>
            <person name="Copeland A."/>
            <person name="Barry K.W."/>
            <person name="Cichocki N."/>
            <person name="Veneault-Fourrey C."/>
            <person name="LaButti K."/>
            <person name="Lindquist E.A."/>
            <person name="Lipzen A."/>
            <person name="Lundell T."/>
            <person name="Morin E."/>
            <person name="Murat C."/>
            <person name="Sun H."/>
            <person name="Tunlid A."/>
            <person name="Henrissat B."/>
            <person name="Grigoriev I.V."/>
            <person name="Hibbett D.S."/>
            <person name="Martin F."/>
            <person name="Nordberg H.P."/>
            <person name="Cantor M.N."/>
            <person name="Hua S.X."/>
        </authorList>
    </citation>
    <scope>NUCLEOTIDE SEQUENCE [LARGE SCALE GENOMIC DNA]</scope>
    <source>
        <strain evidence="1 2">UH-Slu-Lm8-n1</strain>
    </source>
</reference>
<sequence>MSFVAGSLAGALVMGGIYHGFSNLVQTRTAQHRADIHMLSERIVNASTTIPSPPPASMRITHHPLTSLIQSKWNDEVAGLFGTAWRWEQRAVELGKKVLYGGDS</sequence>
<organism evidence="1 2">
    <name type="scientific">Suillus luteus UH-Slu-Lm8-n1</name>
    <dbReference type="NCBI Taxonomy" id="930992"/>
    <lineage>
        <taxon>Eukaryota</taxon>
        <taxon>Fungi</taxon>
        <taxon>Dikarya</taxon>
        <taxon>Basidiomycota</taxon>
        <taxon>Agaricomycotina</taxon>
        <taxon>Agaricomycetes</taxon>
        <taxon>Agaricomycetidae</taxon>
        <taxon>Boletales</taxon>
        <taxon>Suillineae</taxon>
        <taxon>Suillaceae</taxon>
        <taxon>Suillus</taxon>
    </lineage>
</organism>
<dbReference type="Proteomes" id="UP000054485">
    <property type="component" value="Unassembled WGS sequence"/>
</dbReference>
<proteinExistence type="predicted"/>
<evidence type="ECO:0000313" key="2">
    <source>
        <dbReference type="Proteomes" id="UP000054485"/>
    </source>
</evidence>
<accession>A0A0D0A0B5</accession>
<evidence type="ECO:0008006" key="3">
    <source>
        <dbReference type="Google" id="ProtNLM"/>
    </source>
</evidence>
<protein>
    <recommendedName>
        <fullName evidence="3">MICOS complex subunit MIC12</fullName>
    </recommendedName>
</protein>
<dbReference type="OrthoDB" id="3351225at2759"/>
<reference evidence="2" key="2">
    <citation type="submission" date="2015-01" db="EMBL/GenBank/DDBJ databases">
        <title>Evolutionary Origins and Diversification of the Mycorrhizal Mutualists.</title>
        <authorList>
            <consortium name="DOE Joint Genome Institute"/>
            <consortium name="Mycorrhizal Genomics Consortium"/>
            <person name="Kohler A."/>
            <person name="Kuo A."/>
            <person name="Nagy L.G."/>
            <person name="Floudas D."/>
            <person name="Copeland A."/>
            <person name="Barry K.W."/>
            <person name="Cichocki N."/>
            <person name="Veneault-Fourrey C."/>
            <person name="LaButti K."/>
            <person name="Lindquist E.A."/>
            <person name="Lipzen A."/>
            <person name="Lundell T."/>
            <person name="Morin E."/>
            <person name="Murat C."/>
            <person name="Riley R."/>
            <person name="Ohm R."/>
            <person name="Sun H."/>
            <person name="Tunlid A."/>
            <person name="Henrissat B."/>
            <person name="Grigoriev I.V."/>
            <person name="Hibbett D.S."/>
            <person name="Martin F."/>
        </authorList>
    </citation>
    <scope>NUCLEOTIDE SEQUENCE [LARGE SCALE GENOMIC DNA]</scope>
    <source>
        <strain evidence="2">UH-Slu-Lm8-n1</strain>
    </source>
</reference>
<dbReference type="EMBL" id="KN835645">
    <property type="protein sequence ID" value="KIK35256.1"/>
    <property type="molecule type" value="Genomic_DNA"/>
</dbReference>
<dbReference type="HOGENOM" id="CLU_177949_0_0_1"/>
<keyword evidence="2" id="KW-1185">Reference proteome</keyword>
<dbReference type="InParanoid" id="A0A0D0A0B5"/>
<dbReference type="AlphaFoldDB" id="A0A0D0A0B5"/>
<name>A0A0D0A0B5_9AGAM</name>
<gene>
    <name evidence="1" type="ORF">CY34DRAFT_592449</name>
</gene>
<evidence type="ECO:0000313" key="1">
    <source>
        <dbReference type="EMBL" id="KIK35256.1"/>
    </source>
</evidence>